<evidence type="ECO:0000256" key="9">
    <source>
        <dbReference type="ARBA" id="ARBA00023264"/>
    </source>
</evidence>
<evidence type="ECO:0000256" key="5">
    <source>
        <dbReference type="ARBA" id="ARBA00023136"/>
    </source>
</evidence>
<keyword evidence="10" id="KW-0670">Pyruvate</keyword>
<keyword evidence="7" id="KW-0594">Phospholipid biosynthesis</keyword>
<dbReference type="AlphaFoldDB" id="A0A9Y1FPT5"/>
<dbReference type="Pfam" id="PF02666">
    <property type="entry name" value="PS_Dcarbxylase"/>
    <property type="match status" value="1"/>
</dbReference>
<evidence type="ECO:0000256" key="1">
    <source>
        <dbReference type="ARBA" id="ARBA00022475"/>
    </source>
</evidence>
<dbReference type="InterPro" id="IPR033175">
    <property type="entry name" value="PSD-A"/>
</dbReference>
<keyword evidence="9" id="KW-1208">Phospholipid metabolism</keyword>
<feature type="transmembrane region" description="Helical" evidence="11">
    <location>
        <begin position="37"/>
        <end position="54"/>
    </location>
</feature>
<dbReference type="PANTHER" id="PTHR35809:SF1">
    <property type="entry name" value="ARCHAETIDYLSERINE DECARBOXYLASE PROENZYME-RELATED"/>
    <property type="match status" value="1"/>
</dbReference>
<dbReference type="InterPro" id="IPR003817">
    <property type="entry name" value="PS_Dcarbxylase"/>
</dbReference>
<keyword evidence="4" id="KW-0443">Lipid metabolism</keyword>
<dbReference type="GO" id="GO:0004609">
    <property type="term" value="F:phosphatidylserine decarboxylase activity"/>
    <property type="evidence" value="ECO:0007669"/>
    <property type="project" value="InterPro"/>
</dbReference>
<reference evidence="12" key="1">
    <citation type="journal article" date="2022" name="Nat. Microbiol.">
        <title>Unique mobile elements and scalable gene flow at the prokaryote-eukaryote boundary revealed by circularized Asgard archaea genomes.</title>
        <authorList>
            <person name="Wu F."/>
            <person name="Speth D.R."/>
            <person name="Philosof A."/>
            <person name="Cremiere A."/>
            <person name="Narayanan A."/>
            <person name="Barco R.A."/>
            <person name="Connon S.A."/>
            <person name="Amend J.P."/>
            <person name="Antoshechkin I.A."/>
            <person name="Orphan V.J."/>
        </authorList>
    </citation>
    <scope>NUCLEOTIDE SEQUENCE</scope>
    <source>
        <strain evidence="12">PR6</strain>
    </source>
</reference>
<gene>
    <name evidence="12" type="ORF">K9W46_05970</name>
</gene>
<evidence type="ECO:0000256" key="2">
    <source>
        <dbReference type="ARBA" id="ARBA00022516"/>
    </source>
</evidence>
<protein>
    <submittedName>
        <fullName evidence="12">Phosphatidylserine decarboxylase</fullName>
    </submittedName>
</protein>
<evidence type="ECO:0000256" key="7">
    <source>
        <dbReference type="ARBA" id="ARBA00023209"/>
    </source>
</evidence>
<feature type="transmembrane region" description="Helical" evidence="11">
    <location>
        <begin position="12"/>
        <end position="31"/>
    </location>
</feature>
<keyword evidence="11" id="KW-1133">Transmembrane helix</keyword>
<keyword evidence="3" id="KW-0210">Decarboxylase</keyword>
<organism evidence="12">
    <name type="scientific">Candidatus Heimdallarchaeum endolithica</name>
    <dbReference type="NCBI Taxonomy" id="2876572"/>
    <lineage>
        <taxon>Archaea</taxon>
        <taxon>Promethearchaeati</taxon>
        <taxon>Candidatus Heimdallarchaeota</taxon>
        <taxon>Candidatus Heimdallarchaeia (ex Rinke et al. 2021) (nom. nud.)</taxon>
        <taxon>Candidatus Heimdallarchaeales</taxon>
        <taxon>Candidatus Heimdallarchaeaceae</taxon>
        <taxon>Candidatus Heimdallarchaeum</taxon>
    </lineage>
</organism>
<keyword evidence="11" id="KW-0812">Transmembrane</keyword>
<evidence type="ECO:0000256" key="8">
    <source>
        <dbReference type="ARBA" id="ARBA00023239"/>
    </source>
</evidence>
<dbReference type="GO" id="GO:0008654">
    <property type="term" value="P:phospholipid biosynthetic process"/>
    <property type="evidence" value="ECO:0007669"/>
    <property type="project" value="UniProtKB-KW"/>
</dbReference>
<dbReference type="Proteomes" id="UP001200513">
    <property type="component" value="Chromosome"/>
</dbReference>
<keyword evidence="1" id="KW-1003">Cell membrane</keyword>
<accession>A0A9Y1FPT5</accession>
<evidence type="ECO:0000256" key="3">
    <source>
        <dbReference type="ARBA" id="ARBA00022793"/>
    </source>
</evidence>
<evidence type="ECO:0000256" key="10">
    <source>
        <dbReference type="ARBA" id="ARBA00023317"/>
    </source>
</evidence>
<evidence type="ECO:0000256" key="6">
    <source>
        <dbReference type="ARBA" id="ARBA00023145"/>
    </source>
</evidence>
<evidence type="ECO:0000256" key="4">
    <source>
        <dbReference type="ARBA" id="ARBA00023098"/>
    </source>
</evidence>
<keyword evidence="8" id="KW-0456">Lyase</keyword>
<name>A0A9Y1FPT5_9ARCH</name>
<dbReference type="PANTHER" id="PTHR35809">
    <property type="entry name" value="ARCHAETIDYLSERINE DECARBOXYLASE PROENZYME-RELATED"/>
    <property type="match status" value="1"/>
</dbReference>
<proteinExistence type="predicted"/>
<keyword evidence="5 11" id="KW-0472">Membrane</keyword>
<evidence type="ECO:0000313" key="12">
    <source>
        <dbReference type="EMBL" id="UJG44725.1"/>
    </source>
</evidence>
<keyword evidence="6" id="KW-0865">Zymogen</keyword>
<keyword evidence="2" id="KW-0444">Lipid biosynthesis</keyword>
<evidence type="ECO:0000256" key="11">
    <source>
        <dbReference type="SAM" id="Phobius"/>
    </source>
</evidence>
<sequence length="217" mass="24506">MKVARSSEKIVCLCLILSSLSLIVLFFLIIFGYYWFTLIPLTIVVICLFLVWSFRDPERTVKLNEKQVLSPADGILSEVDKKEDELYFTIRMSPFDVHMNRAPISGIVESVEFQKGSHWPVYFPNYAKRNQRNTIKIVNKELDVIAYVVQVSGIFARRTIAYVKPGDVITQGQKIGTIRFGSITHLKIVGGKNFLTTISVSTSVRAGLTALAQLNDK</sequence>
<dbReference type="EMBL" id="CP084167">
    <property type="protein sequence ID" value="UJG44725.1"/>
    <property type="molecule type" value="Genomic_DNA"/>
</dbReference>